<protein>
    <submittedName>
        <fullName evidence="1">Uncharacterized protein</fullName>
    </submittedName>
</protein>
<accession>A0A218W277</accession>
<reference evidence="2" key="1">
    <citation type="journal article" date="2017" name="Plant J.">
        <title>The pomegranate (Punica granatum L.) genome and the genomics of punicalagin biosynthesis.</title>
        <authorList>
            <person name="Qin G."/>
            <person name="Xu C."/>
            <person name="Ming R."/>
            <person name="Tang H."/>
            <person name="Guyot R."/>
            <person name="Kramer E.M."/>
            <person name="Hu Y."/>
            <person name="Yi X."/>
            <person name="Qi Y."/>
            <person name="Xu X."/>
            <person name="Gao Z."/>
            <person name="Pan H."/>
            <person name="Jian J."/>
            <person name="Tian Y."/>
            <person name="Yue Z."/>
            <person name="Xu Y."/>
        </authorList>
    </citation>
    <scope>NUCLEOTIDE SEQUENCE [LARGE SCALE GENOMIC DNA]</scope>
    <source>
        <strain evidence="2">cv. Dabenzi</strain>
    </source>
</reference>
<proteinExistence type="predicted"/>
<evidence type="ECO:0000313" key="2">
    <source>
        <dbReference type="Proteomes" id="UP000197138"/>
    </source>
</evidence>
<comment type="caution">
    <text evidence="1">The sequence shown here is derived from an EMBL/GenBank/DDBJ whole genome shotgun (WGS) entry which is preliminary data.</text>
</comment>
<evidence type="ECO:0000313" key="1">
    <source>
        <dbReference type="EMBL" id="OWM66619.1"/>
    </source>
</evidence>
<dbReference type="Proteomes" id="UP000197138">
    <property type="component" value="Unassembled WGS sequence"/>
</dbReference>
<name>A0A218W277_PUNGR</name>
<organism evidence="1 2">
    <name type="scientific">Punica granatum</name>
    <name type="common">Pomegranate</name>
    <dbReference type="NCBI Taxonomy" id="22663"/>
    <lineage>
        <taxon>Eukaryota</taxon>
        <taxon>Viridiplantae</taxon>
        <taxon>Streptophyta</taxon>
        <taxon>Embryophyta</taxon>
        <taxon>Tracheophyta</taxon>
        <taxon>Spermatophyta</taxon>
        <taxon>Magnoliopsida</taxon>
        <taxon>eudicotyledons</taxon>
        <taxon>Gunneridae</taxon>
        <taxon>Pentapetalae</taxon>
        <taxon>rosids</taxon>
        <taxon>malvids</taxon>
        <taxon>Myrtales</taxon>
        <taxon>Lythraceae</taxon>
        <taxon>Punica</taxon>
    </lineage>
</organism>
<dbReference type="AlphaFoldDB" id="A0A218W277"/>
<sequence>MFYLASGCKERVGEVFESRVTRLNAWKGAREQRMHVRARMGARLGLREHTGGALERASVLAGASGARTGVMRAST</sequence>
<dbReference type="EMBL" id="MTKT01005548">
    <property type="protein sequence ID" value="OWM66619.1"/>
    <property type="molecule type" value="Genomic_DNA"/>
</dbReference>
<gene>
    <name evidence="1" type="ORF">CDL15_Pgr005056</name>
</gene>